<evidence type="ECO:0000313" key="1">
    <source>
        <dbReference type="EMBL" id="MDP5182689.1"/>
    </source>
</evidence>
<protein>
    <submittedName>
        <fullName evidence="1">Uncharacterized protein</fullName>
    </submittedName>
</protein>
<dbReference type="EMBL" id="JASNFN010000008">
    <property type="protein sequence ID" value="MDP5182689.1"/>
    <property type="molecule type" value="Genomic_DNA"/>
</dbReference>
<comment type="caution">
    <text evidence="1">The sequence shown here is derived from an EMBL/GenBank/DDBJ whole genome shotgun (WGS) entry which is preliminary data.</text>
</comment>
<gene>
    <name evidence="1" type="ORF">QOZ88_08550</name>
</gene>
<accession>A0ABT9IAU9</accession>
<sequence>MPSPSADAFAALARSSPWRWSTLRFTVSWPGDPWRTAAVRAWLRRPDALRVETLDGALLQAGRDTRLTVATDPAPVLRADGLVAERPWGLWLDDPMFQNYFWVAMLDPAELADPGLDATPGEPPLLLDAVTEVEHAGRPAWEAVVRTTPEYEPRCGCCSLLRSPDVDRAEYEDDAAHLLAAYPERHRVRLDVRTGVCVFTEALGGEISGRGHDLRIEAVDEPMADALFVEPRRPLFGRRGRRPGPPRPGLA</sequence>
<dbReference type="RefSeq" id="WP_305999368.1">
    <property type="nucleotide sequence ID" value="NZ_JASNFN010000008.1"/>
</dbReference>
<proteinExistence type="predicted"/>
<keyword evidence="2" id="KW-1185">Reference proteome</keyword>
<evidence type="ECO:0000313" key="2">
    <source>
        <dbReference type="Proteomes" id="UP001233673"/>
    </source>
</evidence>
<reference evidence="2" key="1">
    <citation type="submission" date="2023-05" db="EMBL/GenBank/DDBJ databases">
        <title>Draft genome of Pseudofrankia sp. BMG5.37.</title>
        <authorList>
            <person name="Gtari M."/>
            <person name="Ghodhbane F."/>
            <person name="Sbissi I."/>
        </authorList>
    </citation>
    <scope>NUCLEOTIDE SEQUENCE [LARGE SCALE GENOMIC DNA]</scope>
    <source>
        <strain evidence="2">BMG 814</strain>
    </source>
</reference>
<dbReference type="Proteomes" id="UP001233673">
    <property type="component" value="Unassembled WGS sequence"/>
</dbReference>
<organism evidence="1 2">
    <name type="scientific">Blastococcus carthaginiensis</name>
    <dbReference type="NCBI Taxonomy" id="3050034"/>
    <lineage>
        <taxon>Bacteria</taxon>
        <taxon>Bacillati</taxon>
        <taxon>Actinomycetota</taxon>
        <taxon>Actinomycetes</taxon>
        <taxon>Geodermatophilales</taxon>
        <taxon>Geodermatophilaceae</taxon>
        <taxon>Blastococcus</taxon>
    </lineage>
</organism>
<name>A0ABT9IAU9_9ACTN</name>